<evidence type="ECO:0000313" key="1">
    <source>
        <dbReference type="EMBL" id="RDE52490.1"/>
    </source>
</evidence>
<dbReference type="AlphaFoldDB" id="A0A369XSV4"/>
<dbReference type="Proteomes" id="UP000253831">
    <property type="component" value="Unassembled WGS sequence"/>
</dbReference>
<gene>
    <name evidence="1" type="ORF">DVS81_01700</name>
</gene>
<sequence>MATFILAGYQRSLAQHVKRALEREKDRFGSWAYVLFPSEKSKEPSISLSQVDEIQRLAAANGGAHVYAVSSDRERQQIEHRISPYFRFRWLPTRVVGLTGKGEVEPLIETLTAATTEDEYWLEHVKPKDSASPLILPQIFVTTRPLSEMWRLSLSYNNEGHLQAAATLIDRFTKEHRKRVDRFDNTPWLSADEWIWDDGGERHGDPDFPNDWKYSFRLPNGFHFDVSPLNKKNKTSFPDLHGTRHSFNQYLNITAHGEVRGVKRPT</sequence>
<reference evidence="1 2" key="1">
    <citation type="submission" date="2018-05" db="EMBL/GenBank/DDBJ databases">
        <title>Integrated omic analyses show evidence that a Ca. Accumulibacter phosphatis strain performs denitrification under micro-aerobic conditions.</title>
        <authorList>
            <person name="Camejo P.Y."/>
            <person name="Katherine M.D."/>
            <person name="Daniel N.R."/>
        </authorList>
    </citation>
    <scope>NUCLEOTIDE SEQUENCE [LARGE SCALE GENOMIC DNA]</scope>
    <source>
        <strain evidence="1">UW-LDO-IC</strain>
    </source>
</reference>
<organism evidence="1 2">
    <name type="scientific">Candidatus Accumulibacter meliphilus</name>
    <dbReference type="NCBI Taxonomy" id="2211374"/>
    <lineage>
        <taxon>Bacteria</taxon>
        <taxon>Pseudomonadati</taxon>
        <taxon>Pseudomonadota</taxon>
        <taxon>Betaproteobacteria</taxon>
        <taxon>Candidatus Accumulibacter</taxon>
    </lineage>
</organism>
<name>A0A369XSV4_9PROT</name>
<proteinExistence type="predicted"/>
<accession>A0A369XSV4</accession>
<dbReference type="EMBL" id="QPGA01000001">
    <property type="protein sequence ID" value="RDE52490.1"/>
    <property type="molecule type" value="Genomic_DNA"/>
</dbReference>
<comment type="caution">
    <text evidence="1">The sequence shown here is derived from an EMBL/GenBank/DDBJ whole genome shotgun (WGS) entry which is preliminary data.</text>
</comment>
<protein>
    <submittedName>
        <fullName evidence="1">Uncharacterized protein</fullName>
    </submittedName>
</protein>
<evidence type="ECO:0000313" key="2">
    <source>
        <dbReference type="Proteomes" id="UP000253831"/>
    </source>
</evidence>